<evidence type="ECO:0000313" key="4">
    <source>
        <dbReference type="Proteomes" id="UP000318186"/>
    </source>
</evidence>
<dbReference type="Proteomes" id="UP000318186">
    <property type="component" value="Unassembled WGS sequence"/>
</dbReference>
<sequence>MCTRLHGGVPSGPPRGLVRDDEKAELTQLRCDREVLLRAVNQLTMENRQVRKKTTDPNPVVQILHT</sequence>
<protein>
    <submittedName>
        <fullName evidence="2">Uncharacterized protein</fullName>
    </submittedName>
</protein>
<evidence type="ECO:0000313" key="5">
    <source>
        <dbReference type="Proteomes" id="UP001330827"/>
    </source>
</evidence>
<evidence type="ECO:0000313" key="2">
    <source>
        <dbReference type="EMBL" id="TWG07136.1"/>
    </source>
</evidence>
<name>A0A561V6A4_9ACTN</name>
<keyword evidence="5" id="KW-1185">Reference proteome</keyword>
<accession>A0A561V6A4</accession>
<dbReference type="OrthoDB" id="7472701at2"/>
<reference evidence="2 4" key="1">
    <citation type="submission" date="2019-06" db="EMBL/GenBank/DDBJ databases">
        <title>Sequencing the genomes of 1000 actinobacteria strains.</title>
        <authorList>
            <person name="Klenk H.-P."/>
        </authorList>
    </citation>
    <scope>NUCLEOTIDE SEQUENCE [LARGE SCALE GENOMIC DNA]</scope>
    <source>
        <strain evidence="2 4">DSM 42059</strain>
    </source>
</reference>
<dbReference type="EMBL" id="CP109114">
    <property type="protein sequence ID" value="WSC12027.1"/>
    <property type="molecule type" value="Genomic_DNA"/>
</dbReference>
<dbReference type="RefSeq" id="WP_145766783.1">
    <property type="nucleotide sequence ID" value="NZ_CP109114.1"/>
</dbReference>
<dbReference type="Proteomes" id="UP001330827">
    <property type="component" value="Chromosome"/>
</dbReference>
<evidence type="ECO:0000313" key="3">
    <source>
        <dbReference type="EMBL" id="WSC12027.1"/>
    </source>
</evidence>
<evidence type="ECO:0000256" key="1">
    <source>
        <dbReference type="SAM" id="MobiDB-lite"/>
    </source>
</evidence>
<dbReference type="AlphaFoldDB" id="A0A561V6A4"/>
<gene>
    <name evidence="2" type="ORF">FHX80_115640</name>
    <name evidence="3" type="ORF">OIE64_03640</name>
</gene>
<organism evidence="2 4">
    <name type="scientific">Streptomyces brevispora</name>
    <dbReference type="NCBI Taxonomy" id="887462"/>
    <lineage>
        <taxon>Bacteria</taxon>
        <taxon>Bacillati</taxon>
        <taxon>Actinomycetota</taxon>
        <taxon>Actinomycetes</taxon>
        <taxon>Kitasatosporales</taxon>
        <taxon>Streptomycetaceae</taxon>
        <taxon>Streptomyces</taxon>
    </lineage>
</organism>
<feature type="region of interest" description="Disordered" evidence="1">
    <location>
        <begin position="1"/>
        <end position="20"/>
    </location>
</feature>
<dbReference type="EMBL" id="VIWW01000001">
    <property type="protein sequence ID" value="TWG07136.1"/>
    <property type="molecule type" value="Genomic_DNA"/>
</dbReference>
<proteinExistence type="predicted"/>
<reference evidence="3 5" key="2">
    <citation type="submission" date="2022-10" db="EMBL/GenBank/DDBJ databases">
        <title>The complete genomes of actinobacterial strains from the NBC collection.</title>
        <authorList>
            <person name="Joergensen T.S."/>
            <person name="Alvarez Arevalo M."/>
            <person name="Sterndorff E.B."/>
            <person name="Faurdal D."/>
            <person name="Vuksanovic O."/>
            <person name="Mourched A.-S."/>
            <person name="Charusanti P."/>
            <person name="Shaw S."/>
            <person name="Blin K."/>
            <person name="Weber T."/>
        </authorList>
    </citation>
    <scope>NUCLEOTIDE SEQUENCE [LARGE SCALE GENOMIC DNA]</scope>
    <source>
        <strain evidence="3 5">NBC 01769</strain>
    </source>
</reference>